<dbReference type="Proteomes" id="UP001321018">
    <property type="component" value="Unassembled WGS sequence"/>
</dbReference>
<comment type="function">
    <text evidence="1">Alpha-L-fucosidase is responsible for hydrolyzing the alpha-1,6-linked fucose joined to the reducing-end N-acetylglucosamine of the carbohydrate moieties of glycoproteins.</text>
</comment>
<dbReference type="SUPFAM" id="SSF51445">
    <property type="entry name" value="(Trans)glycosidases"/>
    <property type="match status" value="1"/>
</dbReference>
<dbReference type="GO" id="GO:0006004">
    <property type="term" value="P:fucose metabolic process"/>
    <property type="evidence" value="ECO:0007669"/>
    <property type="project" value="InterPro"/>
</dbReference>
<dbReference type="PANTHER" id="PTHR10030:SF37">
    <property type="entry name" value="ALPHA-L-FUCOSIDASE-RELATED"/>
    <property type="match status" value="1"/>
</dbReference>
<evidence type="ECO:0000256" key="5">
    <source>
        <dbReference type="ARBA" id="ARBA00022801"/>
    </source>
</evidence>
<dbReference type="AlphaFoldDB" id="A0AAP3E446"/>
<evidence type="ECO:0000256" key="4">
    <source>
        <dbReference type="ARBA" id="ARBA00022729"/>
    </source>
</evidence>
<evidence type="ECO:0000313" key="8">
    <source>
        <dbReference type="EMBL" id="MCU4744366.1"/>
    </source>
</evidence>
<dbReference type="PIRSF" id="PIRSF001092">
    <property type="entry name" value="Alpha-L-fucosidase"/>
    <property type="match status" value="1"/>
</dbReference>
<dbReference type="GO" id="GO:0004560">
    <property type="term" value="F:alpha-L-fucosidase activity"/>
    <property type="evidence" value="ECO:0007669"/>
    <property type="project" value="InterPro"/>
</dbReference>
<evidence type="ECO:0000256" key="3">
    <source>
        <dbReference type="ARBA" id="ARBA00012662"/>
    </source>
</evidence>
<keyword evidence="6" id="KW-0326">Glycosidase</keyword>
<sequence length="359" mass="40474">MGTVPPYLKDYSDRYEDDPRATALEWFDDATYGLFLHYGLYSLLGNHEWVQYNEEIPPEEYALLQDSFTAENFDAEGIVEFAQDAGMEYVNLTTKHHDGFCLFETDQTTFNSVEAPANRDLVGELADACHDAGLGLFLYYSVGIDWRHPHAPNREEWGEPARPAYDDRPGCYADAGHDLTQYLDFVEKQVTELLTQYGDIAGIWFDPGVFSTLPDKQGWDPEPFDFPALYDRIRELQPQTLISYKDGVTGTEDIVAPELYYENAGEDFGKPGEMCACMLPSAEYEDEVGHSWGYMKSAEGKHKTADEVWELLAEANAVDYNLLLNTGPLPDGSLDAEDTAVLREVGRRLEREGFPDAST</sequence>
<accession>A0AAP3E446</accession>
<comment type="similarity">
    <text evidence="2">Belongs to the glycosyl hydrolase 29 family.</text>
</comment>
<dbReference type="EMBL" id="JAOPKA010000027">
    <property type="protein sequence ID" value="MCU4744366.1"/>
    <property type="molecule type" value="Genomic_DNA"/>
</dbReference>
<evidence type="ECO:0000256" key="1">
    <source>
        <dbReference type="ARBA" id="ARBA00004071"/>
    </source>
</evidence>
<dbReference type="InterPro" id="IPR016286">
    <property type="entry name" value="FUC_metazoa-typ"/>
</dbReference>
<name>A0AAP3E446_9EURY</name>
<evidence type="ECO:0000313" key="9">
    <source>
        <dbReference type="EMBL" id="MCU4975962.1"/>
    </source>
</evidence>
<dbReference type="PANTHER" id="PTHR10030">
    <property type="entry name" value="ALPHA-L-FUCOSIDASE"/>
    <property type="match status" value="1"/>
</dbReference>
<organism evidence="8 11">
    <name type="scientific">Natronoglomus mannanivorans</name>
    <dbReference type="NCBI Taxonomy" id="2979990"/>
    <lineage>
        <taxon>Archaea</taxon>
        <taxon>Methanobacteriati</taxon>
        <taxon>Methanobacteriota</taxon>
        <taxon>Stenosarchaea group</taxon>
        <taxon>Halobacteria</taxon>
        <taxon>Halobacteriales</taxon>
        <taxon>Natrialbaceae</taxon>
        <taxon>Natronoglomus</taxon>
    </lineage>
</organism>
<dbReference type="EMBL" id="JAOPKB010000031">
    <property type="protein sequence ID" value="MCU4975962.1"/>
    <property type="molecule type" value="Genomic_DNA"/>
</dbReference>
<keyword evidence="5" id="KW-0378">Hydrolase</keyword>
<evidence type="ECO:0000313" key="10">
    <source>
        <dbReference type="Proteomes" id="UP001320972"/>
    </source>
</evidence>
<reference evidence="8 10" key="1">
    <citation type="submission" date="2022-09" db="EMBL/GenBank/DDBJ databases">
        <title>Enrichment on poylsaccharides allowed isolation of novel metabolic and taxonomic groups of Haloarchaea.</title>
        <authorList>
            <person name="Sorokin D.Y."/>
            <person name="Elcheninov A.G."/>
            <person name="Khizhniak T.V."/>
            <person name="Kolganova T.V."/>
            <person name="Kublanov I.V."/>
        </authorList>
    </citation>
    <scope>NUCLEOTIDE SEQUENCE</scope>
    <source>
        <strain evidence="9 10">AArc-m2/3/4</strain>
        <strain evidence="8">AArc-xg1-1</strain>
    </source>
</reference>
<feature type="domain" description="Glycoside hydrolase family 29 N-terminal" evidence="7">
    <location>
        <begin position="11"/>
        <end position="353"/>
    </location>
</feature>
<gene>
    <name evidence="9" type="ORF">OB955_25135</name>
    <name evidence="8" type="ORF">OB960_23605</name>
</gene>
<dbReference type="GO" id="GO:0005764">
    <property type="term" value="C:lysosome"/>
    <property type="evidence" value="ECO:0007669"/>
    <property type="project" value="TreeGrafter"/>
</dbReference>
<dbReference type="EC" id="3.2.1.51" evidence="3"/>
<dbReference type="GO" id="GO:0016139">
    <property type="term" value="P:glycoside catabolic process"/>
    <property type="evidence" value="ECO:0007669"/>
    <property type="project" value="TreeGrafter"/>
</dbReference>
<protein>
    <recommendedName>
        <fullName evidence="3">alpha-L-fucosidase</fullName>
        <ecNumber evidence="3">3.2.1.51</ecNumber>
    </recommendedName>
</protein>
<dbReference type="Proteomes" id="UP001320972">
    <property type="component" value="Unassembled WGS sequence"/>
</dbReference>
<dbReference type="InterPro" id="IPR000933">
    <property type="entry name" value="Glyco_hydro_29"/>
</dbReference>
<dbReference type="Pfam" id="PF01120">
    <property type="entry name" value="Alpha_L_fucos"/>
    <property type="match status" value="1"/>
</dbReference>
<proteinExistence type="inferred from homology"/>
<dbReference type="InterPro" id="IPR017853">
    <property type="entry name" value="GH"/>
</dbReference>
<dbReference type="SMART" id="SM00812">
    <property type="entry name" value="Alpha_L_fucos"/>
    <property type="match status" value="1"/>
</dbReference>
<evidence type="ECO:0000313" key="11">
    <source>
        <dbReference type="Proteomes" id="UP001321018"/>
    </source>
</evidence>
<keyword evidence="10" id="KW-1185">Reference proteome</keyword>
<dbReference type="Gene3D" id="3.20.20.80">
    <property type="entry name" value="Glycosidases"/>
    <property type="match status" value="1"/>
</dbReference>
<comment type="caution">
    <text evidence="8">The sequence shown here is derived from an EMBL/GenBank/DDBJ whole genome shotgun (WGS) entry which is preliminary data.</text>
</comment>
<evidence type="ECO:0000256" key="2">
    <source>
        <dbReference type="ARBA" id="ARBA00007951"/>
    </source>
</evidence>
<dbReference type="RefSeq" id="WP_338006173.1">
    <property type="nucleotide sequence ID" value="NZ_JAOPKA010000027.1"/>
</dbReference>
<dbReference type="InterPro" id="IPR057739">
    <property type="entry name" value="Glyco_hydro_29_N"/>
</dbReference>
<evidence type="ECO:0000259" key="7">
    <source>
        <dbReference type="Pfam" id="PF01120"/>
    </source>
</evidence>
<keyword evidence="4" id="KW-0732">Signal</keyword>
<evidence type="ECO:0000256" key="6">
    <source>
        <dbReference type="ARBA" id="ARBA00023295"/>
    </source>
</evidence>